<dbReference type="AlphaFoldDB" id="A0AAF0DYA1"/>
<evidence type="ECO:0000313" key="3">
    <source>
        <dbReference type="EMBL" id="WFD01702.1"/>
    </source>
</evidence>
<dbReference type="GO" id="GO:0000127">
    <property type="term" value="C:transcription factor TFIIIC complex"/>
    <property type="evidence" value="ECO:0007669"/>
    <property type="project" value="InterPro"/>
</dbReference>
<accession>A0AAF0DYA1</accession>
<dbReference type="GO" id="GO:0006384">
    <property type="term" value="P:transcription initiation at RNA polymerase III promoter"/>
    <property type="evidence" value="ECO:0007669"/>
    <property type="project" value="InterPro"/>
</dbReference>
<dbReference type="PANTHER" id="PTHR15496">
    <property type="entry name" value="GENERAL TRANSCRIPTION FACTOR 3C POLYPEPTIDE 4 FAMILY"/>
    <property type="match status" value="1"/>
</dbReference>
<dbReference type="InterPro" id="IPR044230">
    <property type="entry name" value="GTF3C4"/>
</dbReference>
<organism evidence="3 4">
    <name type="scientific">Malassezia obtusa</name>
    <dbReference type="NCBI Taxonomy" id="76774"/>
    <lineage>
        <taxon>Eukaryota</taxon>
        <taxon>Fungi</taxon>
        <taxon>Dikarya</taxon>
        <taxon>Basidiomycota</taxon>
        <taxon>Ustilaginomycotina</taxon>
        <taxon>Malasseziomycetes</taxon>
        <taxon>Malasseziales</taxon>
        <taxon>Malasseziaceae</taxon>
        <taxon>Malassezia</taxon>
    </lineage>
</organism>
<dbReference type="Pfam" id="PF12660">
    <property type="entry name" value="zf-TFIIIC"/>
    <property type="match status" value="1"/>
</dbReference>
<evidence type="ECO:0000259" key="2">
    <source>
        <dbReference type="Pfam" id="PF12660"/>
    </source>
</evidence>
<protein>
    <recommendedName>
        <fullName evidence="5">Transcription factor IIIC 90kDa subunit N-terminal domain-containing protein</fullName>
    </recommendedName>
</protein>
<dbReference type="PANTHER" id="PTHR15496:SF2">
    <property type="entry name" value="GENERAL TRANSCRIPTION FACTOR 3C POLYPEPTIDE 4"/>
    <property type="match status" value="1"/>
</dbReference>
<evidence type="ECO:0000259" key="1">
    <source>
        <dbReference type="Pfam" id="PF12657"/>
    </source>
</evidence>
<dbReference type="InterPro" id="IPR024761">
    <property type="entry name" value="TFIIIC_delta_N"/>
</dbReference>
<reference evidence="3" key="1">
    <citation type="submission" date="2023-03" db="EMBL/GenBank/DDBJ databases">
        <title>Mating type loci evolution in Malassezia.</title>
        <authorList>
            <person name="Coelho M.A."/>
        </authorList>
    </citation>
    <scope>NUCLEOTIDE SEQUENCE</scope>
    <source>
        <strain evidence="3">CBS 7876</strain>
    </source>
</reference>
<keyword evidence="4" id="KW-1185">Reference proteome</keyword>
<proteinExistence type="predicted"/>
<dbReference type="GO" id="GO:0004402">
    <property type="term" value="F:histone acetyltransferase activity"/>
    <property type="evidence" value="ECO:0007669"/>
    <property type="project" value="InterPro"/>
</dbReference>
<gene>
    <name evidence="3" type="ORF">MOBT1_000378</name>
</gene>
<sequence length="621" mass="65326">MGLDAPRAAWTTALSSGSPIGPATCLQWSDEGQALVATAEQLHILTPALGYVDAPPEAGAHFVTALSAAKELERTPLVESGDEERATLIAPVQRADTWVACAWSPAGLGPHASCLLAGLPSRGPVRVYAAQDDALRGPWTHCMDLASTHAKGRSPEAARLAASYTALDWASVDADVYLAAGTRGGDVVVWRAGAWDAPSWPRVAHHRFDACVLRIACDARRMAVQTARALVLLRLDGDALRVEHETAWLPALSYLAWHGPTLHFASPGALHSWAPGARAPTSAAMPSAYVAGVLQDSAALDDGALVAWDGAEAGAPLYSVSPQPLWGAAASRRLVATLAGADELAPWRYRVARRTAYTLWSALPPQWDVDDAAQLARFDALFPTDDRLPVLAWRAALLACAQSAAPAALWPRLEERVRTDKYTPLAARCAQHVAEAAQTYAPWADAVPLAQSVRWCSAWLGHAQARPASEVRSSDAAQLSDLVVAIASAAAARDARQRGAYAERLAARLVLLARAARGALHAPAAAWDASALALGETCAACGASIPFTLAQYAQCTAGHVFGTCAAYAERCVATLSLLHATDTLTCVGCGRKALRTALAEVRGPFPNATACSACGNRYRSP</sequence>
<feature type="domain" description="Transcription factor IIIC 90kDa subunit N-terminal" evidence="1">
    <location>
        <begin position="28"/>
        <end position="193"/>
    </location>
</feature>
<name>A0AAF0DYA1_9BASI</name>
<dbReference type="Pfam" id="PF12657">
    <property type="entry name" value="TFIIIC_delta"/>
    <property type="match status" value="1"/>
</dbReference>
<dbReference type="InterPro" id="IPR024764">
    <property type="entry name" value="TFIIIC_Znf"/>
</dbReference>
<dbReference type="Proteomes" id="UP001214603">
    <property type="component" value="Chromosome 1"/>
</dbReference>
<evidence type="ECO:0000313" key="4">
    <source>
        <dbReference type="Proteomes" id="UP001214603"/>
    </source>
</evidence>
<dbReference type="EMBL" id="CP119934">
    <property type="protein sequence ID" value="WFD01702.1"/>
    <property type="molecule type" value="Genomic_DNA"/>
</dbReference>
<feature type="domain" description="Transcription factor IIIC putative zinc-finger" evidence="2">
    <location>
        <begin position="533"/>
        <end position="599"/>
    </location>
</feature>
<evidence type="ECO:0008006" key="5">
    <source>
        <dbReference type="Google" id="ProtNLM"/>
    </source>
</evidence>